<feature type="non-terminal residue" evidence="1">
    <location>
        <position position="1"/>
    </location>
</feature>
<dbReference type="PaxDb" id="73239-Q7RNA6"/>
<evidence type="ECO:0000313" key="2">
    <source>
        <dbReference type="Proteomes" id="UP000008553"/>
    </source>
</evidence>
<gene>
    <name evidence="1" type="ORF">PY01914</name>
</gene>
<reference evidence="1 2" key="1">
    <citation type="journal article" date="2002" name="Nature">
        <title>Genome sequence and comparative analysis of the model rodent malaria parasite Plasmodium yoelii yoelii.</title>
        <authorList>
            <person name="Carlton J.M."/>
            <person name="Angiuoli S.V."/>
            <person name="Suh B.B."/>
            <person name="Kooij T.W."/>
            <person name="Pertea M."/>
            <person name="Silva J.C."/>
            <person name="Ermolaeva M.D."/>
            <person name="Allen J.E."/>
            <person name="Selengut J.D."/>
            <person name="Koo H.L."/>
            <person name="Peterson J.D."/>
            <person name="Pop M."/>
            <person name="Kosack D.S."/>
            <person name="Shumway M.F."/>
            <person name="Bidwell S.L."/>
            <person name="Shallom S.J."/>
            <person name="van Aken S.E."/>
            <person name="Riedmuller S.B."/>
            <person name="Feldblyum T.V."/>
            <person name="Cho J.K."/>
            <person name="Quackenbush J."/>
            <person name="Sedegah M."/>
            <person name="Shoaibi A."/>
            <person name="Cummings L.M."/>
            <person name="Florens L."/>
            <person name="Yates J.R."/>
            <person name="Raine J.D."/>
            <person name="Sinden R.E."/>
            <person name="Harris M.A."/>
            <person name="Cunningham D.A."/>
            <person name="Preiser P.R."/>
            <person name="Bergman L.W."/>
            <person name="Vaidya A.B."/>
            <person name="van Lin L.H."/>
            <person name="Janse C.J."/>
            <person name="Waters A.P."/>
            <person name="Smith H.O."/>
            <person name="White O.R."/>
            <person name="Salzberg S.L."/>
            <person name="Venter J.C."/>
            <person name="Fraser C.M."/>
            <person name="Hoffman S.L."/>
            <person name="Gardner M.J."/>
            <person name="Carucci D.J."/>
        </authorList>
    </citation>
    <scope>NUCLEOTIDE SEQUENCE [LARGE SCALE GENOMIC DNA]</scope>
    <source>
        <strain evidence="1 2">17XNL</strain>
    </source>
</reference>
<sequence length="12" mass="1450">LNPMSVTRLQKY</sequence>
<organism evidence="1 2">
    <name type="scientific">Plasmodium yoelii yoelii</name>
    <dbReference type="NCBI Taxonomy" id="73239"/>
    <lineage>
        <taxon>Eukaryota</taxon>
        <taxon>Sar</taxon>
        <taxon>Alveolata</taxon>
        <taxon>Apicomplexa</taxon>
        <taxon>Aconoidasida</taxon>
        <taxon>Haemosporida</taxon>
        <taxon>Plasmodiidae</taxon>
        <taxon>Plasmodium</taxon>
        <taxon>Plasmodium (Vinckeia)</taxon>
    </lineage>
</organism>
<protein>
    <submittedName>
        <fullName evidence="1">Uncharacterized protein</fullName>
    </submittedName>
</protein>
<name>Q7RNA6_PLAYO</name>
<evidence type="ECO:0000313" key="1">
    <source>
        <dbReference type="EMBL" id="EAA21316.1"/>
    </source>
</evidence>
<dbReference type="EMBL" id="AABL01000521">
    <property type="protein sequence ID" value="EAA21316.1"/>
    <property type="molecule type" value="Genomic_DNA"/>
</dbReference>
<keyword evidence="2" id="KW-1185">Reference proteome</keyword>
<dbReference type="InParanoid" id="Q7RNA6"/>
<comment type="caution">
    <text evidence="1">The sequence shown here is derived from an EMBL/GenBank/DDBJ whole genome shotgun (WGS) entry which is preliminary data.</text>
</comment>
<proteinExistence type="predicted"/>
<dbReference type="Proteomes" id="UP000008553">
    <property type="component" value="Unassembled WGS sequence"/>
</dbReference>
<accession>Q7RNA6</accession>